<dbReference type="InterPro" id="IPR006976">
    <property type="entry name" value="VanZ-like"/>
</dbReference>
<dbReference type="Pfam" id="PF04892">
    <property type="entry name" value="VanZ"/>
    <property type="match status" value="1"/>
</dbReference>
<evidence type="ECO:0000313" key="4">
    <source>
        <dbReference type="EMBL" id="QAA23247.1"/>
    </source>
</evidence>
<proteinExistence type="predicted"/>
<feature type="transmembrane region" description="Helical" evidence="1">
    <location>
        <begin position="92"/>
        <end position="113"/>
    </location>
</feature>
<dbReference type="PANTHER" id="PTHR36834:SF1">
    <property type="entry name" value="INTEGRAL MEMBRANE PROTEIN"/>
    <property type="match status" value="1"/>
</dbReference>
<keyword evidence="1" id="KW-1133">Transmembrane helix</keyword>
<reference evidence="3 6" key="2">
    <citation type="submission" date="2019-09" db="EMBL/GenBank/DDBJ databases">
        <title>Complete genome sequence of Sporolactobacillus terrae 70-3.</title>
        <authorList>
            <person name="Tanaka N."/>
            <person name="Shiwa Y."/>
            <person name="Fujita N."/>
            <person name="Tanasupawat S."/>
        </authorList>
    </citation>
    <scope>NUCLEOTIDE SEQUENCE [LARGE SCALE GENOMIC DNA]</scope>
    <source>
        <strain evidence="3 6">70-3</strain>
    </source>
</reference>
<evidence type="ECO:0000313" key="5">
    <source>
        <dbReference type="Proteomes" id="UP000285882"/>
    </source>
</evidence>
<sequence length="152" mass="17664">MQGAQTHKQKLIWMLFIAYLTFLIFVTLFTHNYYTYGRSRNLLIFSSIRLMLRSGSSVLIVKNIFGNVLLFLPLGFLMSIIIPSKRRFGWQILFAFSISALIEACQYFFAARIFDIDDILLNTGGSVLGFVIFLLLRFIKRKCVVLYFNGHR</sequence>
<keyword evidence="1" id="KW-0812">Transmembrane</keyword>
<organism evidence="3 6">
    <name type="scientific">Sporolactobacillus terrae</name>
    <dbReference type="NCBI Taxonomy" id="269673"/>
    <lineage>
        <taxon>Bacteria</taxon>
        <taxon>Bacillati</taxon>
        <taxon>Bacillota</taxon>
        <taxon>Bacilli</taxon>
        <taxon>Bacillales</taxon>
        <taxon>Sporolactobacillaceae</taxon>
        <taxon>Sporolactobacillus</taxon>
    </lineage>
</organism>
<evidence type="ECO:0000313" key="3">
    <source>
        <dbReference type="EMBL" id="BBN99652.1"/>
    </source>
</evidence>
<evidence type="ECO:0000259" key="2">
    <source>
        <dbReference type="Pfam" id="PF04892"/>
    </source>
</evidence>
<dbReference type="Proteomes" id="UP000285882">
    <property type="component" value="Chromosome"/>
</dbReference>
<dbReference type="EMBL" id="AP021853">
    <property type="protein sequence ID" value="BBN99652.1"/>
    <property type="molecule type" value="Genomic_DNA"/>
</dbReference>
<keyword evidence="5" id="KW-1185">Reference proteome</keyword>
<evidence type="ECO:0000313" key="6">
    <source>
        <dbReference type="Proteomes" id="UP000326951"/>
    </source>
</evidence>
<name>A0A410DAU8_9BACL</name>
<dbReference type="InterPro" id="IPR053150">
    <property type="entry name" value="Teicoplanin_resist-assoc"/>
</dbReference>
<feature type="transmembrane region" description="Helical" evidence="1">
    <location>
        <begin position="119"/>
        <end position="139"/>
    </location>
</feature>
<dbReference type="AlphaFoldDB" id="A0A410DAU8"/>
<dbReference type="Proteomes" id="UP000326951">
    <property type="component" value="Chromosome"/>
</dbReference>
<feature type="transmembrane region" description="Helical" evidence="1">
    <location>
        <begin position="54"/>
        <end position="80"/>
    </location>
</feature>
<dbReference type="PANTHER" id="PTHR36834">
    <property type="entry name" value="MEMBRANE PROTEIN-RELATED"/>
    <property type="match status" value="1"/>
</dbReference>
<keyword evidence="1" id="KW-0472">Membrane</keyword>
<feature type="domain" description="VanZ-like" evidence="2">
    <location>
        <begin position="16"/>
        <end position="136"/>
    </location>
</feature>
<evidence type="ECO:0000256" key="1">
    <source>
        <dbReference type="SAM" id="Phobius"/>
    </source>
</evidence>
<feature type="transmembrane region" description="Helical" evidence="1">
    <location>
        <begin position="12"/>
        <end position="34"/>
    </location>
</feature>
<protein>
    <submittedName>
        <fullName evidence="4">VanZ family protein</fullName>
    </submittedName>
</protein>
<accession>A0A410DAU8</accession>
<reference evidence="4 5" key="1">
    <citation type="submission" date="2018-01" db="EMBL/GenBank/DDBJ databases">
        <title>Complete genome sequencing of Sporolactobacillus terrae DLG3.</title>
        <authorList>
            <person name="Nam Y.-D."/>
            <person name="Kang J."/>
            <person name="Chung W.-H."/>
        </authorList>
    </citation>
    <scope>NUCLEOTIDE SEQUENCE [LARGE SCALE GENOMIC DNA]</scope>
    <source>
        <strain evidence="4 5">DLG3</strain>
    </source>
</reference>
<dbReference type="EMBL" id="CP025688">
    <property type="protein sequence ID" value="QAA23247.1"/>
    <property type="molecule type" value="Genomic_DNA"/>
</dbReference>
<dbReference type="RefSeq" id="WP_028977012.1">
    <property type="nucleotide sequence ID" value="NZ_AP021853.1"/>
</dbReference>
<gene>
    <name evidence="4" type="ORF">C0674_11895</name>
    <name evidence="3" type="ORF">St703_23570</name>
</gene>